<dbReference type="GO" id="GO:0046872">
    <property type="term" value="F:metal ion binding"/>
    <property type="evidence" value="ECO:0007669"/>
    <property type="project" value="InterPro"/>
</dbReference>
<dbReference type="SUPFAM" id="SSF109854">
    <property type="entry name" value="DinB/YfiT-like putative metalloenzymes"/>
    <property type="match status" value="1"/>
</dbReference>
<dbReference type="InterPro" id="IPR034660">
    <property type="entry name" value="DinB/YfiT-like"/>
</dbReference>
<name>U5WAF2_9ACTN</name>
<dbReference type="Pfam" id="PF11716">
    <property type="entry name" value="MDMPI_N"/>
    <property type="match status" value="1"/>
</dbReference>
<dbReference type="Gene3D" id="1.20.120.450">
    <property type="entry name" value="dinb family like domain"/>
    <property type="match status" value="1"/>
</dbReference>
<dbReference type="EMBL" id="CP006272">
    <property type="protein sequence ID" value="AGZ44970.1"/>
    <property type="molecule type" value="Genomic_DNA"/>
</dbReference>
<dbReference type="NCBIfam" id="TIGR03083">
    <property type="entry name" value="maleylpyruvate isomerase family mycothiol-dependent enzyme"/>
    <property type="match status" value="1"/>
</dbReference>
<accession>U5WAF2</accession>
<evidence type="ECO:0000259" key="1">
    <source>
        <dbReference type="Pfam" id="PF11716"/>
    </source>
</evidence>
<dbReference type="STRING" id="1246995.AFR_33560"/>
<dbReference type="Proteomes" id="UP000017746">
    <property type="component" value="Chromosome"/>
</dbReference>
<gene>
    <name evidence="2" type="ORF">AFR_33560</name>
</gene>
<dbReference type="KEGG" id="afs:AFR_33560"/>
<proteinExistence type="predicted"/>
<dbReference type="PATRIC" id="fig|1246995.3.peg.6792"/>
<keyword evidence="3" id="KW-1185">Reference proteome</keyword>
<evidence type="ECO:0000313" key="2">
    <source>
        <dbReference type="EMBL" id="AGZ44970.1"/>
    </source>
</evidence>
<dbReference type="AlphaFoldDB" id="U5WAF2"/>
<dbReference type="InterPro" id="IPR024344">
    <property type="entry name" value="MDMPI_metal-binding"/>
</dbReference>
<dbReference type="HOGENOM" id="CLU_051661_2_1_11"/>
<reference evidence="2 3" key="1">
    <citation type="journal article" date="2014" name="J. Biotechnol.">
        <title>Complete genome sequence of the actinobacterium Actinoplanes friuliensis HAG 010964, producer of the lipopeptide antibiotic friulimycin.</title>
        <authorList>
            <person name="Ruckert C."/>
            <person name="Szczepanowski R."/>
            <person name="Albersmeier A."/>
            <person name="Goesmann A."/>
            <person name="Fischer N."/>
            <person name="Steinkamper A."/>
            <person name="Puhler A."/>
            <person name="Biener R."/>
            <person name="Schwartz D."/>
            <person name="Kalinowski J."/>
        </authorList>
    </citation>
    <scope>NUCLEOTIDE SEQUENCE [LARGE SCALE GENOMIC DNA]</scope>
    <source>
        <strain evidence="2 3">DSM 7358</strain>
    </source>
</reference>
<protein>
    <recommendedName>
        <fullName evidence="1">Mycothiol-dependent maleylpyruvate isomerase metal-binding domain-containing protein</fullName>
    </recommendedName>
</protein>
<evidence type="ECO:0000313" key="3">
    <source>
        <dbReference type="Proteomes" id="UP000017746"/>
    </source>
</evidence>
<organism evidence="2 3">
    <name type="scientific">Actinoplanes friuliensis DSM 7358</name>
    <dbReference type="NCBI Taxonomy" id="1246995"/>
    <lineage>
        <taxon>Bacteria</taxon>
        <taxon>Bacillati</taxon>
        <taxon>Actinomycetota</taxon>
        <taxon>Actinomycetes</taxon>
        <taxon>Micromonosporales</taxon>
        <taxon>Micromonosporaceae</taxon>
        <taxon>Actinoplanes</taxon>
    </lineage>
</organism>
<dbReference type="InterPro" id="IPR017517">
    <property type="entry name" value="Maleyloyr_isom"/>
</dbReference>
<dbReference type="InterPro" id="IPR017520">
    <property type="entry name" value="CHP03086"/>
</dbReference>
<dbReference type="eggNOG" id="ENOG5032GRJ">
    <property type="taxonomic scope" value="Bacteria"/>
</dbReference>
<dbReference type="NCBIfam" id="TIGR03086">
    <property type="entry name" value="TIGR03086 family metal-binding protein"/>
    <property type="match status" value="1"/>
</dbReference>
<feature type="domain" description="Mycothiol-dependent maleylpyruvate isomerase metal-binding" evidence="1">
    <location>
        <begin position="2"/>
        <end position="108"/>
    </location>
</feature>
<sequence length="166" mass="17349">MVARISPSDLALATPCAEWDLGALLAHMTVQHRGFAAAAAGRGGDPEVWRAGTPSVDAYLRSADEVIAAFAAHDNDFLLPEITARPVPRRMAIGFHLVDYVVHGWDVATALGLGYDLPTEVLAAALPIAEAVPEGSTAFAAPLPDPGGSTFDRILTRLGRSVGPRG</sequence>